<accession>A0A518ATQ5</accession>
<evidence type="ECO:0000256" key="4">
    <source>
        <dbReference type="ARBA" id="ARBA00022833"/>
    </source>
</evidence>
<keyword evidence="5 7" id="KW-0067">ATP-binding</keyword>
<evidence type="ECO:0000256" key="2">
    <source>
        <dbReference type="ARBA" id="ARBA00022723"/>
    </source>
</evidence>
<dbReference type="EC" id="6.1.1.17" evidence="9"/>
<dbReference type="PROSITE" id="PS00178">
    <property type="entry name" value="AA_TRNA_LIGASE_I"/>
    <property type="match status" value="1"/>
</dbReference>
<dbReference type="Pfam" id="PF00749">
    <property type="entry name" value="tRNA-synt_1c"/>
    <property type="match status" value="1"/>
</dbReference>
<dbReference type="PRINTS" id="PR00987">
    <property type="entry name" value="TRNASYNTHGLU"/>
</dbReference>
<dbReference type="PANTHER" id="PTHR43311">
    <property type="entry name" value="GLUTAMATE--TRNA LIGASE"/>
    <property type="match status" value="1"/>
</dbReference>
<dbReference type="GO" id="GO:0005829">
    <property type="term" value="C:cytosol"/>
    <property type="evidence" value="ECO:0007669"/>
    <property type="project" value="TreeGrafter"/>
</dbReference>
<dbReference type="InterPro" id="IPR049940">
    <property type="entry name" value="GluQ/Sye"/>
</dbReference>
<keyword evidence="1 7" id="KW-0436">Ligase</keyword>
<name>A0A518ATQ5_9BACT</name>
<dbReference type="Gene3D" id="3.40.50.620">
    <property type="entry name" value="HUPs"/>
    <property type="match status" value="1"/>
</dbReference>
<dbReference type="SUPFAM" id="SSF52374">
    <property type="entry name" value="Nucleotidylyl transferase"/>
    <property type="match status" value="1"/>
</dbReference>
<dbReference type="AlphaFoldDB" id="A0A518ATQ5"/>
<dbReference type="NCBIfam" id="NF004315">
    <property type="entry name" value="PRK05710.1-4"/>
    <property type="match status" value="1"/>
</dbReference>
<keyword evidence="10" id="KW-1185">Reference proteome</keyword>
<dbReference type="InterPro" id="IPR001412">
    <property type="entry name" value="aa-tRNA-synth_I_CS"/>
</dbReference>
<feature type="domain" description="Glutamyl/glutaminyl-tRNA synthetase class Ib catalytic" evidence="8">
    <location>
        <begin position="4"/>
        <end position="267"/>
    </location>
</feature>
<reference evidence="9 10" key="1">
    <citation type="submission" date="2019-02" db="EMBL/GenBank/DDBJ databases">
        <title>Deep-cultivation of Planctomycetes and their phenomic and genomic characterization uncovers novel biology.</title>
        <authorList>
            <person name="Wiegand S."/>
            <person name="Jogler M."/>
            <person name="Boedeker C."/>
            <person name="Pinto D."/>
            <person name="Vollmers J."/>
            <person name="Rivas-Marin E."/>
            <person name="Kohn T."/>
            <person name="Peeters S.H."/>
            <person name="Heuer A."/>
            <person name="Rast P."/>
            <person name="Oberbeckmann S."/>
            <person name="Bunk B."/>
            <person name="Jeske O."/>
            <person name="Meyerdierks A."/>
            <person name="Storesund J.E."/>
            <person name="Kallscheuer N."/>
            <person name="Luecker S."/>
            <person name="Lage O.M."/>
            <person name="Pohl T."/>
            <person name="Merkel B.J."/>
            <person name="Hornburger P."/>
            <person name="Mueller R.-W."/>
            <person name="Bruemmer F."/>
            <person name="Labrenz M."/>
            <person name="Spormann A.M."/>
            <person name="Op den Camp H."/>
            <person name="Overmann J."/>
            <person name="Amann R."/>
            <person name="Jetten M.S.M."/>
            <person name="Mascher T."/>
            <person name="Medema M.H."/>
            <person name="Devos D.P."/>
            <person name="Kaster A.-K."/>
            <person name="Ovreas L."/>
            <person name="Rohde M."/>
            <person name="Galperin M.Y."/>
            <person name="Jogler C."/>
        </authorList>
    </citation>
    <scope>NUCLEOTIDE SEQUENCE [LARGE SCALE GENOMIC DNA]</scope>
    <source>
        <strain evidence="9 10">Pan181</strain>
    </source>
</reference>
<dbReference type="Proteomes" id="UP000315750">
    <property type="component" value="Chromosome"/>
</dbReference>
<dbReference type="InterPro" id="IPR000924">
    <property type="entry name" value="Glu/Gln-tRNA-synth"/>
</dbReference>
<evidence type="ECO:0000256" key="1">
    <source>
        <dbReference type="ARBA" id="ARBA00022598"/>
    </source>
</evidence>
<dbReference type="GO" id="GO:0006424">
    <property type="term" value="P:glutamyl-tRNA aminoacylation"/>
    <property type="evidence" value="ECO:0007669"/>
    <property type="project" value="TreeGrafter"/>
</dbReference>
<keyword evidence="3 7" id="KW-0547">Nucleotide-binding</keyword>
<dbReference type="PANTHER" id="PTHR43311:SF1">
    <property type="entry name" value="GLUTAMYL-Q TRNA(ASP) SYNTHETASE"/>
    <property type="match status" value="1"/>
</dbReference>
<dbReference type="EMBL" id="CP036278">
    <property type="protein sequence ID" value="QDU58102.1"/>
    <property type="molecule type" value="Genomic_DNA"/>
</dbReference>
<dbReference type="GO" id="GO:0005524">
    <property type="term" value="F:ATP binding"/>
    <property type="evidence" value="ECO:0007669"/>
    <property type="project" value="UniProtKB-KW"/>
</dbReference>
<proteinExistence type="inferred from homology"/>
<protein>
    <submittedName>
        <fullName evidence="9">Glutamate--tRNA ligase</fullName>
        <ecNumber evidence="9">6.1.1.17</ecNumber>
    </submittedName>
</protein>
<keyword evidence="2" id="KW-0479">Metal-binding</keyword>
<keyword evidence="7" id="KW-0648">Protein biosynthesis</keyword>
<dbReference type="RefSeq" id="WP_145249661.1">
    <property type="nucleotide sequence ID" value="NZ_CP036278.1"/>
</dbReference>
<keyword evidence="4" id="KW-0862">Zinc</keyword>
<organism evidence="9 10">
    <name type="scientific">Aeoliella mucimassa</name>
    <dbReference type="NCBI Taxonomy" id="2527972"/>
    <lineage>
        <taxon>Bacteria</taxon>
        <taxon>Pseudomonadati</taxon>
        <taxon>Planctomycetota</taxon>
        <taxon>Planctomycetia</taxon>
        <taxon>Pirellulales</taxon>
        <taxon>Lacipirellulaceae</taxon>
        <taxon>Aeoliella</taxon>
    </lineage>
</organism>
<evidence type="ECO:0000256" key="3">
    <source>
        <dbReference type="ARBA" id="ARBA00022741"/>
    </source>
</evidence>
<dbReference type="KEGG" id="amuc:Pan181_43280"/>
<comment type="similarity">
    <text evidence="7">Belongs to the class-I aminoacyl-tRNA synthetase family.</text>
</comment>
<sequence>MTHRTRLAPSPTGALHLGNARTFLVNWAMARQQGWEILLRIEDLDGPRVKQGAAEEAIDLMAWLGIDWDHGPLYQSHDLAVYQQALQQLADKRAAFACDCTRSEIEAASRSAPHADEHELRYPGTCRDSEVPPAEQMFERGWRLEVDDRLLSFTDHFAGQYEVNLHQTVGDFQIWTKTGLPSYQLAVVVDDHRQQIDRIVRGNDLLSSTPRQQWLADRLDLQFAPQYWHLPLVRGSDGRRLAKRHGDTRVSHYREQGVPPERVLGLLGEWCGLGPRRPMTKAEFLAEFRIENLPADDTVFEPADDRWLTKAN</sequence>
<dbReference type="OrthoDB" id="9807503at2"/>
<evidence type="ECO:0000256" key="6">
    <source>
        <dbReference type="ARBA" id="ARBA00023146"/>
    </source>
</evidence>
<evidence type="ECO:0000313" key="9">
    <source>
        <dbReference type="EMBL" id="QDU58102.1"/>
    </source>
</evidence>
<dbReference type="GO" id="GO:0004818">
    <property type="term" value="F:glutamate-tRNA ligase activity"/>
    <property type="evidence" value="ECO:0007669"/>
    <property type="project" value="UniProtKB-EC"/>
</dbReference>
<evidence type="ECO:0000256" key="5">
    <source>
        <dbReference type="ARBA" id="ARBA00022840"/>
    </source>
</evidence>
<evidence type="ECO:0000256" key="7">
    <source>
        <dbReference type="RuleBase" id="RU363037"/>
    </source>
</evidence>
<dbReference type="InterPro" id="IPR020058">
    <property type="entry name" value="Glu/Gln-tRNA-synth_Ib_cat-dom"/>
</dbReference>
<evidence type="ECO:0000259" key="8">
    <source>
        <dbReference type="Pfam" id="PF00749"/>
    </source>
</evidence>
<gene>
    <name evidence="9" type="primary">gltX_2</name>
    <name evidence="9" type="ORF">Pan181_43280</name>
</gene>
<keyword evidence="6 7" id="KW-0030">Aminoacyl-tRNA synthetase</keyword>
<dbReference type="InterPro" id="IPR014729">
    <property type="entry name" value="Rossmann-like_a/b/a_fold"/>
</dbReference>
<evidence type="ECO:0000313" key="10">
    <source>
        <dbReference type="Proteomes" id="UP000315750"/>
    </source>
</evidence>